<feature type="domain" description="DNA-binding protein H-NS-like C-terminal" evidence="2">
    <location>
        <begin position="118"/>
        <end position="166"/>
    </location>
</feature>
<dbReference type="eggNOG" id="COG2916">
    <property type="taxonomic scope" value="Bacteria"/>
</dbReference>
<proteinExistence type="predicted"/>
<reference evidence="3 4" key="1">
    <citation type="submission" date="2017-01" db="EMBL/GenBank/DDBJ databases">
        <authorList>
            <person name="Mah S.A."/>
            <person name="Swanson W.J."/>
            <person name="Moy G.W."/>
            <person name="Vacquier V.D."/>
        </authorList>
    </citation>
    <scope>NUCLEOTIDE SEQUENCE [LARGE SCALE GENOMIC DNA]</scope>
    <source>
        <strain evidence="3 4">DSM 7027</strain>
    </source>
</reference>
<dbReference type="SUPFAM" id="SSF81273">
    <property type="entry name" value="H-NS histone-like proteins"/>
    <property type="match status" value="1"/>
</dbReference>
<protein>
    <submittedName>
        <fullName evidence="3">DNA-binding protein H-NS</fullName>
    </submittedName>
</protein>
<dbReference type="SMART" id="SM00528">
    <property type="entry name" value="HNS"/>
    <property type="match status" value="1"/>
</dbReference>
<dbReference type="Gene3D" id="4.10.430.10">
    <property type="entry name" value="Histone-like protein H-NS, C-terminal domain"/>
    <property type="match status" value="1"/>
</dbReference>
<accession>A0A1N6NFV8</accession>
<evidence type="ECO:0000313" key="4">
    <source>
        <dbReference type="Proteomes" id="UP000186895"/>
    </source>
</evidence>
<organism evidence="3 4">
    <name type="scientific">Marinobacterium stanieri</name>
    <dbReference type="NCBI Taxonomy" id="49186"/>
    <lineage>
        <taxon>Bacteria</taxon>
        <taxon>Pseudomonadati</taxon>
        <taxon>Pseudomonadota</taxon>
        <taxon>Gammaproteobacteria</taxon>
        <taxon>Oceanospirillales</taxon>
        <taxon>Oceanospirillaceae</taxon>
        <taxon>Marinobacterium</taxon>
    </lineage>
</organism>
<dbReference type="STRING" id="49186.SAMN05421647_101294"/>
<dbReference type="EMBL" id="FTMN01000001">
    <property type="protein sequence ID" value="SIP90980.1"/>
    <property type="molecule type" value="Genomic_DNA"/>
</dbReference>
<sequence>MKVREIHNFSNNLMQVVEKNIFMSIIEENLFNTGTKMTDFIKTLTRKNSLRKHCNELSLAEIDKVIADLNDIRVEIEETKRREEEIELAKKEKVEQIQRLMKEAGVDLDELKKGIEPTAARKTVKAKYVIEDAEGKEHAWSGRGRTPVAFREYMDKHGISKDQLPTAD</sequence>
<evidence type="ECO:0000313" key="3">
    <source>
        <dbReference type="EMBL" id="SIP90980.1"/>
    </source>
</evidence>
<name>A0A1N6NFV8_9GAMM</name>
<dbReference type="Gene3D" id="1.10.287.1050">
    <property type="entry name" value="H-NS histone-like proteins"/>
    <property type="match status" value="1"/>
</dbReference>
<evidence type="ECO:0000256" key="1">
    <source>
        <dbReference type="SAM" id="Coils"/>
    </source>
</evidence>
<dbReference type="Proteomes" id="UP000186895">
    <property type="component" value="Unassembled WGS sequence"/>
</dbReference>
<dbReference type="InterPro" id="IPR037150">
    <property type="entry name" value="H-NS_C_dom_sf"/>
</dbReference>
<gene>
    <name evidence="3" type="ORF">SAMN05421647_101294</name>
</gene>
<dbReference type="GO" id="GO:0003677">
    <property type="term" value="F:DNA binding"/>
    <property type="evidence" value="ECO:0007669"/>
    <property type="project" value="UniProtKB-KW"/>
</dbReference>
<dbReference type="Pfam" id="PF22470">
    <property type="entry name" value="Histone_HNS_N"/>
    <property type="match status" value="1"/>
</dbReference>
<feature type="coiled-coil region" evidence="1">
    <location>
        <begin position="62"/>
        <end position="103"/>
    </location>
</feature>
<dbReference type="Pfam" id="PF00816">
    <property type="entry name" value="Histone_HNS"/>
    <property type="match status" value="1"/>
</dbReference>
<dbReference type="InterPro" id="IPR054180">
    <property type="entry name" value="H-NS-like_N"/>
</dbReference>
<evidence type="ECO:0000259" key="2">
    <source>
        <dbReference type="SMART" id="SM00528"/>
    </source>
</evidence>
<keyword evidence="3" id="KW-0238">DNA-binding</keyword>
<dbReference type="AlphaFoldDB" id="A0A1N6NFV8"/>
<dbReference type="InterPro" id="IPR027454">
    <property type="entry name" value="Histone_HNS_N"/>
</dbReference>
<keyword evidence="1" id="KW-0175">Coiled coil</keyword>
<keyword evidence="4" id="KW-1185">Reference proteome</keyword>
<dbReference type="InterPro" id="IPR027444">
    <property type="entry name" value="H-NS_C_dom"/>
</dbReference>
<dbReference type="GO" id="GO:0046983">
    <property type="term" value="F:protein dimerization activity"/>
    <property type="evidence" value="ECO:0007669"/>
    <property type="project" value="InterPro"/>
</dbReference>